<accession>A0A0L8GQY1</accession>
<evidence type="ECO:0000256" key="1">
    <source>
        <dbReference type="SAM" id="MobiDB-lite"/>
    </source>
</evidence>
<dbReference type="EMBL" id="KQ420820">
    <property type="protein sequence ID" value="KOF79224.1"/>
    <property type="molecule type" value="Genomic_DNA"/>
</dbReference>
<evidence type="ECO:0000313" key="2">
    <source>
        <dbReference type="EMBL" id="KOF79224.1"/>
    </source>
</evidence>
<sequence>MEECEEETTICKGLPTMYEGRVVMSSKRRGEGRRSDGSPYHTHIHVTRPSKDLSLHRQLC</sequence>
<feature type="region of interest" description="Disordered" evidence="1">
    <location>
        <begin position="24"/>
        <end position="60"/>
    </location>
</feature>
<organism evidence="2">
    <name type="scientific">Octopus bimaculoides</name>
    <name type="common">California two-spotted octopus</name>
    <dbReference type="NCBI Taxonomy" id="37653"/>
    <lineage>
        <taxon>Eukaryota</taxon>
        <taxon>Metazoa</taxon>
        <taxon>Spiralia</taxon>
        <taxon>Lophotrochozoa</taxon>
        <taxon>Mollusca</taxon>
        <taxon>Cephalopoda</taxon>
        <taxon>Coleoidea</taxon>
        <taxon>Octopodiformes</taxon>
        <taxon>Octopoda</taxon>
        <taxon>Incirrata</taxon>
        <taxon>Octopodidae</taxon>
        <taxon>Octopus</taxon>
    </lineage>
</organism>
<proteinExistence type="predicted"/>
<feature type="compositionally biased region" description="Basic and acidic residues" evidence="1">
    <location>
        <begin position="49"/>
        <end position="60"/>
    </location>
</feature>
<dbReference type="AlphaFoldDB" id="A0A0L8GQY1"/>
<protein>
    <submittedName>
        <fullName evidence="2">Uncharacterized protein</fullName>
    </submittedName>
</protein>
<name>A0A0L8GQY1_OCTBM</name>
<gene>
    <name evidence="2" type="ORF">OCBIM_22029760mg</name>
</gene>
<reference evidence="2" key="1">
    <citation type="submission" date="2015-07" db="EMBL/GenBank/DDBJ databases">
        <title>MeaNS - Measles Nucleotide Surveillance Program.</title>
        <authorList>
            <person name="Tran T."/>
            <person name="Druce J."/>
        </authorList>
    </citation>
    <scope>NUCLEOTIDE SEQUENCE</scope>
    <source>
        <strain evidence="2">UCB-OBI-ISO-001</strain>
        <tissue evidence="2">Gonad</tissue>
    </source>
</reference>